<organism evidence="1 2">
    <name type="scientific">Actinomadura rubrisoli</name>
    <dbReference type="NCBI Taxonomy" id="2530368"/>
    <lineage>
        <taxon>Bacteria</taxon>
        <taxon>Bacillati</taxon>
        <taxon>Actinomycetota</taxon>
        <taxon>Actinomycetes</taxon>
        <taxon>Streptosporangiales</taxon>
        <taxon>Thermomonosporaceae</taxon>
        <taxon>Actinomadura</taxon>
    </lineage>
</organism>
<name>A0A4R5AKM9_9ACTN</name>
<dbReference type="AlphaFoldDB" id="A0A4R5AKM9"/>
<dbReference type="PANTHER" id="PTHR48100">
    <property type="entry name" value="BROAD-SPECIFICITY PHOSPHATASE YOR283W-RELATED"/>
    <property type="match status" value="1"/>
</dbReference>
<dbReference type="OrthoDB" id="9781415at2"/>
<protein>
    <submittedName>
        <fullName evidence="1">Histidine phosphatase family protein</fullName>
    </submittedName>
</protein>
<dbReference type="PANTHER" id="PTHR48100:SF1">
    <property type="entry name" value="HISTIDINE PHOSPHATASE FAMILY PROTEIN-RELATED"/>
    <property type="match status" value="1"/>
</dbReference>
<dbReference type="SUPFAM" id="SSF53254">
    <property type="entry name" value="Phosphoglycerate mutase-like"/>
    <property type="match status" value="1"/>
</dbReference>
<dbReference type="Gene3D" id="3.40.50.1240">
    <property type="entry name" value="Phosphoglycerate mutase-like"/>
    <property type="match status" value="1"/>
</dbReference>
<comment type="caution">
    <text evidence="1">The sequence shown here is derived from an EMBL/GenBank/DDBJ whole genome shotgun (WGS) entry which is preliminary data.</text>
</comment>
<dbReference type="EMBL" id="SMKU01000278">
    <property type="protein sequence ID" value="TDD72190.1"/>
    <property type="molecule type" value="Genomic_DNA"/>
</dbReference>
<evidence type="ECO:0000313" key="2">
    <source>
        <dbReference type="Proteomes" id="UP000294513"/>
    </source>
</evidence>
<dbReference type="Pfam" id="PF00300">
    <property type="entry name" value="His_Phos_1"/>
    <property type="match status" value="1"/>
</dbReference>
<dbReference type="InterPro" id="IPR013078">
    <property type="entry name" value="His_Pase_superF_clade-1"/>
</dbReference>
<dbReference type="CDD" id="cd07067">
    <property type="entry name" value="HP_PGM_like"/>
    <property type="match status" value="1"/>
</dbReference>
<dbReference type="InterPro" id="IPR050275">
    <property type="entry name" value="PGM_Phosphatase"/>
</dbReference>
<sequence length="187" mass="20019">MCSVTIFYLVQHAEKETGPGDPGLTALGRSQAARTAQWLEGAGLSAVFSSPMRRAVQTAESIAEASGVAVEVDDRIRERMNWDGSQSIEEFLADWATTVSDRDFVPASGDSSHRAAQRFRSFLAEHAEGHGSVAVCTHGGVTVDLLRTLIGDRAVPSELLYRGVPSCAITTLHDLEVVSIASTAHRP</sequence>
<dbReference type="InterPro" id="IPR029033">
    <property type="entry name" value="His_PPase_superfam"/>
</dbReference>
<proteinExistence type="predicted"/>
<accession>A0A4R5AKM9</accession>
<dbReference type="SMART" id="SM00855">
    <property type="entry name" value="PGAM"/>
    <property type="match status" value="1"/>
</dbReference>
<dbReference type="GO" id="GO:0005737">
    <property type="term" value="C:cytoplasm"/>
    <property type="evidence" value="ECO:0007669"/>
    <property type="project" value="TreeGrafter"/>
</dbReference>
<evidence type="ECO:0000313" key="1">
    <source>
        <dbReference type="EMBL" id="TDD72190.1"/>
    </source>
</evidence>
<reference evidence="1 2" key="1">
    <citation type="submission" date="2019-03" db="EMBL/GenBank/DDBJ databases">
        <title>Draft genome sequences of novel Actinobacteria.</title>
        <authorList>
            <person name="Sahin N."/>
            <person name="Ay H."/>
            <person name="Saygin H."/>
        </authorList>
    </citation>
    <scope>NUCLEOTIDE SEQUENCE [LARGE SCALE GENOMIC DNA]</scope>
    <source>
        <strain evidence="1 2">H3C3</strain>
    </source>
</reference>
<gene>
    <name evidence="1" type="ORF">E1298_35165</name>
</gene>
<dbReference type="Proteomes" id="UP000294513">
    <property type="component" value="Unassembled WGS sequence"/>
</dbReference>
<keyword evidence="2" id="KW-1185">Reference proteome</keyword>
<dbReference type="GO" id="GO:0016791">
    <property type="term" value="F:phosphatase activity"/>
    <property type="evidence" value="ECO:0007669"/>
    <property type="project" value="TreeGrafter"/>
</dbReference>